<protein>
    <recommendedName>
        <fullName evidence="13">Glycerol-3-phosphate acyltransferase RAM2</fullName>
        <ecNumber evidence="4">2.3.1.15</ecNumber>
    </recommendedName>
    <alternativeName>
        <fullName evidence="14">Protein REQUIRED FOR ARBUSCULAR MYCORRHIZATION 2</fullName>
    </alternativeName>
</protein>
<keyword evidence="9" id="KW-0012">Acyltransferase</keyword>
<dbReference type="PANTHER" id="PTHR15486">
    <property type="entry name" value="ANCIENT UBIQUITOUS PROTEIN"/>
    <property type="match status" value="1"/>
</dbReference>
<dbReference type="GO" id="GO:0009610">
    <property type="term" value="P:response to symbiotic fungus"/>
    <property type="evidence" value="ECO:0007669"/>
    <property type="project" value="UniProtKB-ARBA"/>
</dbReference>
<keyword evidence="8 15" id="KW-0472">Membrane</keyword>
<evidence type="ECO:0000256" key="8">
    <source>
        <dbReference type="ARBA" id="ARBA00023136"/>
    </source>
</evidence>
<evidence type="ECO:0000256" key="10">
    <source>
        <dbReference type="ARBA" id="ARBA00048427"/>
    </source>
</evidence>
<evidence type="ECO:0000256" key="9">
    <source>
        <dbReference type="ARBA" id="ARBA00023315"/>
    </source>
</evidence>
<evidence type="ECO:0000256" key="6">
    <source>
        <dbReference type="ARBA" id="ARBA00022692"/>
    </source>
</evidence>
<keyword evidence="6 15" id="KW-0812">Transmembrane</keyword>
<dbReference type="GO" id="GO:0004366">
    <property type="term" value="F:glycerol-3-phosphate O-acyltransferase activity"/>
    <property type="evidence" value="ECO:0007669"/>
    <property type="project" value="UniProtKB-EC"/>
</dbReference>
<comment type="subcellular location">
    <subcellularLocation>
        <location evidence="1">Membrane</location>
        <topology evidence="1">Multi-pass membrane protein</topology>
    </subcellularLocation>
</comment>
<dbReference type="GO" id="GO:0016020">
    <property type="term" value="C:membrane"/>
    <property type="evidence" value="ECO:0007669"/>
    <property type="project" value="UniProtKB-SubCell"/>
</dbReference>
<dbReference type="Pfam" id="PF01553">
    <property type="entry name" value="Acyltransferase"/>
    <property type="match status" value="1"/>
</dbReference>
<evidence type="ECO:0000313" key="18">
    <source>
        <dbReference type="Proteomes" id="UP001459277"/>
    </source>
</evidence>
<evidence type="ECO:0000256" key="15">
    <source>
        <dbReference type="SAM" id="Phobius"/>
    </source>
</evidence>
<dbReference type="Gene3D" id="3.40.50.1000">
    <property type="entry name" value="HAD superfamily/HAD-like"/>
    <property type="match status" value="1"/>
</dbReference>
<dbReference type="InterPro" id="IPR036412">
    <property type="entry name" value="HAD-like_sf"/>
</dbReference>
<proteinExistence type="inferred from homology"/>
<comment type="catalytic activity">
    <reaction evidence="10">
        <text>sn-glycerol 3-phosphate + an acyl-CoA = a 1-acyl-sn-glycero-3-phosphate + CoA</text>
        <dbReference type="Rhea" id="RHEA:15325"/>
        <dbReference type="ChEBI" id="CHEBI:57287"/>
        <dbReference type="ChEBI" id="CHEBI:57597"/>
        <dbReference type="ChEBI" id="CHEBI:57970"/>
        <dbReference type="ChEBI" id="CHEBI:58342"/>
        <dbReference type="EC" id="2.3.1.15"/>
    </reaction>
</comment>
<evidence type="ECO:0000256" key="2">
    <source>
        <dbReference type="ARBA" id="ARBA00005175"/>
    </source>
</evidence>
<feature type="domain" description="Phospholipid/glycerol acyltransferase" evidence="16">
    <location>
        <begin position="329"/>
        <end position="430"/>
    </location>
</feature>
<keyword evidence="7 15" id="KW-1133">Transmembrane helix</keyword>
<dbReference type="FunFam" id="3.40.50.1000:FF:000243">
    <property type="entry name" value="Glycerol-3-phosphate 2-O-acyltransferase 6"/>
    <property type="match status" value="1"/>
</dbReference>
<dbReference type="PANTHER" id="PTHR15486:SF96">
    <property type="entry name" value="LIPID DROPLET-REGULATING VLDL ASSEMBLY FACTOR AUP1"/>
    <property type="match status" value="1"/>
</dbReference>
<dbReference type="Pfam" id="PF23270">
    <property type="entry name" value="HAD_RAM2_N"/>
    <property type="match status" value="1"/>
</dbReference>
<dbReference type="GO" id="GO:0016791">
    <property type="term" value="F:phosphatase activity"/>
    <property type="evidence" value="ECO:0007669"/>
    <property type="project" value="TreeGrafter"/>
</dbReference>
<dbReference type="EC" id="2.3.1.15" evidence="4"/>
<sequence length="525" mass="57720">MQKSSRQKRRERRRARLKRRIRTNSGAISMSEVEVSSMAEPGRREQHAVVADMDGTLLRGRSSFPYFALVAFEVGGILRLLFLLLATPLAGLLYYFVSESAGIQALVFATFSGMRVSDIESVARAVLPKFYSSDLHPETWRVFSACGKRCVLTANPTIMVEAFLKDVLGADMVLGTKIATYKGRATGLVCKPGVLFGKNKADALEKAFGETQPDIGLGDRDTDAPFMSLCKEAFIVPPQPEVKPVTMDKLPKPIIFHDGRLVQKPTPLIALLTILWIPIGFLLACLRIAAGALLPMPLVYYASMALGVRVTIKGTPPPQAKKSIGQSGVLFVCSHRTLLDPIFLSIALGRAIPAMTYSISHLSEIISPIKTVNLNRDRAKDASMIKKLLDEGDLAICPEGTTCREPFLLRFSALFAELTDQLVPIAMVNRMSMFHGTTARGWKGMDPFYFFMNPSPAYEVTFLNKLPLELTCSAGKSSHEVANYIQRVIAATLSYECTSFTRKDKYRALAGNDGTVVEKPLLKAN</sequence>
<dbReference type="EMBL" id="JAZDWU010000004">
    <property type="protein sequence ID" value="KAL0004027.1"/>
    <property type="molecule type" value="Genomic_DNA"/>
</dbReference>
<dbReference type="AlphaFoldDB" id="A0AAW2D0H3"/>
<evidence type="ECO:0000256" key="12">
    <source>
        <dbReference type="ARBA" id="ARBA00060536"/>
    </source>
</evidence>
<comment type="caution">
    <text evidence="17">The sequence shown here is derived from an EMBL/GenBank/DDBJ whole genome shotgun (WGS) entry which is preliminary data.</text>
</comment>
<evidence type="ECO:0000313" key="17">
    <source>
        <dbReference type="EMBL" id="KAL0004027.1"/>
    </source>
</evidence>
<comment type="function">
    <text evidence="11">Involved in the production of cutin monomers. Esterifies acyl-group from acyl-ACP to the sn-2 position of glycerol-3-phosphate, a step in cutin biosynthesis. Required for colonization of the root by mycorrhizal fungi, and appropriate hyphopodia and arbuscule formation. Cutin monomers act as plant signals that promote colonization by arbuscular mycorrhizal fungi. This signaling function has been recruited by pathogenic oomycetes to facilitate appressoria formation and their own invasion.</text>
</comment>
<comment type="pathway">
    <text evidence="12">Glycerolipid metabolism.</text>
</comment>
<evidence type="ECO:0000256" key="13">
    <source>
        <dbReference type="ARBA" id="ARBA00069630"/>
    </source>
</evidence>
<name>A0AAW2D0H3_9ROSI</name>
<evidence type="ECO:0000259" key="16">
    <source>
        <dbReference type="SMART" id="SM00563"/>
    </source>
</evidence>
<dbReference type="SUPFAM" id="SSF56784">
    <property type="entry name" value="HAD-like"/>
    <property type="match status" value="1"/>
</dbReference>
<reference evidence="17 18" key="1">
    <citation type="submission" date="2024-01" db="EMBL/GenBank/DDBJ databases">
        <title>A telomere-to-telomere, gap-free genome of sweet tea (Lithocarpus litseifolius).</title>
        <authorList>
            <person name="Zhou J."/>
        </authorList>
    </citation>
    <scope>NUCLEOTIDE SEQUENCE [LARGE SCALE GENOMIC DNA]</scope>
    <source>
        <strain evidence="17">Zhou-2022a</strain>
        <tissue evidence="17">Leaf</tissue>
    </source>
</reference>
<evidence type="ECO:0000256" key="3">
    <source>
        <dbReference type="ARBA" id="ARBA00007937"/>
    </source>
</evidence>
<dbReference type="InterPro" id="IPR023214">
    <property type="entry name" value="HAD_sf"/>
</dbReference>
<dbReference type="FunFam" id="1.20.1440.100:FF:000004">
    <property type="entry name" value="Glycerol-3-phosphate 2-O-acyltransferase 6-like"/>
    <property type="match status" value="1"/>
</dbReference>
<feature type="transmembrane region" description="Helical" evidence="15">
    <location>
        <begin position="66"/>
        <end position="86"/>
    </location>
</feature>
<evidence type="ECO:0000256" key="14">
    <source>
        <dbReference type="ARBA" id="ARBA00077294"/>
    </source>
</evidence>
<evidence type="ECO:0000256" key="7">
    <source>
        <dbReference type="ARBA" id="ARBA00022989"/>
    </source>
</evidence>
<dbReference type="CDD" id="cd06551">
    <property type="entry name" value="LPLAT"/>
    <property type="match status" value="1"/>
</dbReference>
<comment type="pathway">
    <text evidence="2">Lipid metabolism; glycerolipid metabolism.</text>
</comment>
<evidence type="ECO:0000256" key="1">
    <source>
        <dbReference type="ARBA" id="ARBA00004141"/>
    </source>
</evidence>
<dbReference type="InterPro" id="IPR056462">
    <property type="entry name" value="HAD_RAM2/GPAT1-8"/>
</dbReference>
<dbReference type="GO" id="GO:0010143">
    <property type="term" value="P:cutin biosynthetic process"/>
    <property type="evidence" value="ECO:0007669"/>
    <property type="project" value="TreeGrafter"/>
</dbReference>
<organism evidence="17 18">
    <name type="scientific">Lithocarpus litseifolius</name>
    <dbReference type="NCBI Taxonomy" id="425828"/>
    <lineage>
        <taxon>Eukaryota</taxon>
        <taxon>Viridiplantae</taxon>
        <taxon>Streptophyta</taxon>
        <taxon>Embryophyta</taxon>
        <taxon>Tracheophyta</taxon>
        <taxon>Spermatophyta</taxon>
        <taxon>Magnoliopsida</taxon>
        <taxon>eudicotyledons</taxon>
        <taxon>Gunneridae</taxon>
        <taxon>Pentapetalae</taxon>
        <taxon>rosids</taxon>
        <taxon>fabids</taxon>
        <taxon>Fagales</taxon>
        <taxon>Fagaceae</taxon>
        <taxon>Lithocarpus</taxon>
    </lineage>
</organism>
<keyword evidence="18" id="KW-1185">Reference proteome</keyword>
<feature type="transmembrane region" description="Helical" evidence="15">
    <location>
        <begin position="92"/>
        <end position="111"/>
    </location>
</feature>
<keyword evidence="5" id="KW-0808">Transferase</keyword>
<gene>
    <name evidence="17" type="ORF">SO802_011588</name>
</gene>
<dbReference type="Proteomes" id="UP001459277">
    <property type="component" value="Unassembled WGS sequence"/>
</dbReference>
<evidence type="ECO:0000256" key="5">
    <source>
        <dbReference type="ARBA" id="ARBA00022679"/>
    </source>
</evidence>
<dbReference type="SUPFAM" id="SSF69593">
    <property type="entry name" value="Glycerol-3-phosphate (1)-acyltransferase"/>
    <property type="match status" value="1"/>
</dbReference>
<feature type="transmembrane region" description="Helical" evidence="15">
    <location>
        <begin position="268"/>
        <end position="290"/>
    </location>
</feature>
<dbReference type="Gene3D" id="1.20.1440.100">
    <property type="entry name" value="SG protein - dephosphorylation function"/>
    <property type="match status" value="1"/>
</dbReference>
<dbReference type="SMART" id="SM00563">
    <property type="entry name" value="PlsC"/>
    <property type="match status" value="1"/>
</dbReference>
<comment type="similarity">
    <text evidence="3">Belongs to the GPAT/DAPAT family.</text>
</comment>
<dbReference type="InterPro" id="IPR002123">
    <property type="entry name" value="Plipid/glycerol_acylTrfase"/>
</dbReference>
<evidence type="ECO:0000256" key="4">
    <source>
        <dbReference type="ARBA" id="ARBA00013113"/>
    </source>
</evidence>
<accession>A0AAW2D0H3</accession>
<evidence type="ECO:0000256" key="11">
    <source>
        <dbReference type="ARBA" id="ARBA00057026"/>
    </source>
</evidence>
<dbReference type="GO" id="GO:0090447">
    <property type="term" value="F:glycerol-3-phosphate 2-O-acyltransferase activity"/>
    <property type="evidence" value="ECO:0007669"/>
    <property type="project" value="TreeGrafter"/>
</dbReference>